<dbReference type="InterPro" id="IPR043129">
    <property type="entry name" value="ATPase_NBD"/>
</dbReference>
<sequence>MVIDPERKLVVGIDLGTTRSVIAWAEPGGKSTTIFNSEGEPTTPSVVLFELDGVTVGKEAVKASRLLPDQVATFVKREMGKDGFSKSIGGKTYPPEMIQSLILGKLKRDAESRLGRPVDRAVVTVPAYFNEPKRRSTIAAGELAGLEVCAVINEPTAAAIAWGVDKQSELQGPQTVLVYDLGGGTFDASLVRVDGRKFDVLATDGNAMLGGMDWDKCLARWIDDEFAAQSGAYPSRLPGGETFLLREAEELKHSLTSRRSVDVRLVFDSHRMQSKITRELFEELTAHLLDRTRFTISKLINESKISWIEVDRILLVGGLTRMPQIREMLAKETGIEPDASISADEAVAHGAAIYASMLEYYESAHQENAPENPPSLELTDVNSHHLGVIGIDKKTNCRVNHIMIHRNTPLPVTRVSRLETNTDNQPNVVVEVVEGGDATGRHSTSIGRCVIHGLPPHLAAGTPVDVSFRYDTDGLIHVEAVLPRTGQRANLTIDRSAGMSDAQRGELADILSELGLDD</sequence>
<dbReference type="OrthoDB" id="9766019at2"/>
<dbReference type="InterPro" id="IPR013126">
    <property type="entry name" value="Hsp_70_fam"/>
</dbReference>
<accession>A0A5C6FB17</accession>
<dbReference type="SUPFAM" id="SSF100920">
    <property type="entry name" value="Heat shock protein 70kD (HSP70), peptide-binding domain"/>
    <property type="match status" value="1"/>
</dbReference>
<keyword evidence="7" id="KW-1185">Reference proteome</keyword>
<evidence type="ECO:0000256" key="3">
    <source>
        <dbReference type="ARBA" id="ARBA00022840"/>
    </source>
</evidence>
<dbReference type="AlphaFoldDB" id="A0A5C6FB17"/>
<dbReference type="SUPFAM" id="SSF53067">
    <property type="entry name" value="Actin-like ATPase domain"/>
    <property type="match status" value="2"/>
</dbReference>
<dbReference type="PROSITE" id="PS01036">
    <property type="entry name" value="HSP70_3"/>
    <property type="match status" value="1"/>
</dbReference>
<evidence type="ECO:0000256" key="4">
    <source>
        <dbReference type="ARBA" id="ARBA00023186"/>
    </source>
</evidence>
<evidence type="ECO:0000256" key="1">
    <source>
        <dbReference type="ARBA" id="ARBA00007381"/>
    </source>
</evidence>
<keyword evidence="2 5" id="KW-0547">Nucleotide-binding</keyword>
<dbReference type="Proteomes" id="UP000318288">
    <property type="component" value="Unassembled WGS sequence"/>
</dbReference>
<dbReference type="PROSITE" id="PS00329">
    <property type="entry name" value="HSP70_2"/>
    <property type="match status" value="1"/>
</dbReference>
<dbReference type="Gene3D" id="3.90.640.10">
    <property type="entry name" value="Actin, Chain A, domain 4"/>
    <property type="match status" value="1"/>
</dbReference>
<evidence type="ECO:0000256" key="5">
    <source>
        <dbReference type="RuleBase" id="RU003322"/>
    </source>
</evidence>
<dbReference type="Gene3D" id="3.30.420.40">
    <property type="match status" value="2"/>
</dbReference>
<dbReference type="Gene3D" id="2.60.34.10">
    <property type="entry name" value="Substrate Binding Domain Of DNAk, Chain A, domain 1"/>
    <property type="match status" value="1"/>
</dbReference>
<keyword evidence="4" id="KW-0143">Chaperone</keyword>
<evidence type="ECO:0000256" key="2">
    <source>
        <dbReference type="ARBA" id="ARBA00022741"/>
    </source>
</evidence>
<name>A0A5C6FB17_9BACT</name>
<dbReference type="GO" id="GO:0140662">
    <property type="term" value="F:ATP-dependent protein folding chaperone"/>
    <property type="evidence" value="ECO:0007669"/>
    <property type="project" value="InterPro"/>
</dbReference>
<dbReference type="InterPro" id="IPR029047">
    <property type="entry name" value="HSP70_peptide-bd_sf"/>
</dbReference>
<dbReference type="CDD" id="cd24029">
    <property type="entry name" value="ASKHA_NBD_HSP70_DnaK_HscA_HscC"/>
    <property type="match status" value="1"/>
</dbReference>
<dbReference type="PROSITE" id="PS00297">
    <property type="entry name" value="HSP70_1"/>
    <property type="match status" value="1"/>
</dbReference>
<dbReference type="FunFam" id="3.30.420.40:FF:000071">
    <property type="entry name" value="Molecular chaperone DnaK"/>
    <property type="match status" value="1"/>
</dbReference>
<comment type="caution">
    <text evidence="6">The sequence shown here is derived from an EMBL/GenBank/DDBJ whole genome shotgun (WGS) entry which is preliminary data.</text>
</comment>
<dbReference type="InterPro" id="IPR018181">
    <property type="entry name" value="Heat_shock_70_CS"/>
</dbReference>
<evidence type="ECO:0000313" key="6">
    <source>
        <dbReference type="EMBL" id="TWU56779.1"/>
    </source>
</evidence>
<keyword evidence="3 5" id="KW-0067">ATP-binding</keyword>
<gene>
    <name evidence="6" type="primary">dnaK_2</name>
    <name evidence="6" type="ORF">Poly51_26960</name>
</gene>
<dbReference type="Pfam" id="PF00012">
    <property type="entry name" value="HSP70"/>
    <property type="match status" value="2"/>
</dbReference>
<reference evidence="6 7" key="1">
    <citation type="submission" date="2019-02" db="EMBL/GenBank/DDBJ databases">
        <title>Deep-cultivation of Planctomycetes and their phenomic and genomic characterization uncovers novel biology.</title>
        <authorList>
            <person name="Wiegand S."/>
            <person name="Jogler M."/>
            <person name="Boedeker C."/>
            <person name="Pinto D."/>
            <person name="Vollmers J."/>
            <person name="Rivas-Marin E."/>
            <person name="Kohn T."/>
            <person name="Peeters S.H."/>
            <person name="Heuer A."/>
            <person name="Rast P."/>
            <person name="Oberbeckmann S."/>
            <person name="Bunk B."/>
            <person name="Jeske O."/>
            <person name="Meyerdierks A."/>
            <person name="Storesund J.E."/>
            <person name="Kallscheuer N."/>
            <person name="Luecker S."/>
            <person name="Lage O.M."/>
            <person name="Pohl T."/>
            <person name="Merkel B.J."/>
            <person name="Hornburger P."/>
            <person name="Mueller R.-W."/>
            <person name="Bruemmer F."/>
            <person name="Labrenz M."/>
            <person name="Spormann A.M."/>
            <person name="Op Den Camp H."/>
            <person name="Overmann J."/>
            <person name="Amann R."/>
            <person name="Jetten M.S.M."/>
            <person name="Mascher T."/>
            <person name="Medema M.H."/>
            <person name="Devos D.P."/>
            <person name="Kaster A.-K."/>
            <person name="Ovreas L."/>
            <person name="Rohde M."/>
            <person name="Galperin M.Y."/>
            <person name="Jogler C."/>
        </authorList>
    </citation>
    <scope>NUCLEOTIDE SEQUENCE [LARGE SCALE GENOMIC DNA]</scope>
    <source>
        <strain evidence="6 7">Poly51</strain>
    </source>
</reference>
<organism evidence="6 7">
    <name type="scientific">Rubripirellula tenax</name>
    <dbReference type="NCBI Taxonomy" id="2528015"/>
    <lineage>
        <taxon>Bacteria</taxon>
        <taxon>Pseudomonadati</taxon>
        <taxon>Planctomycetota</taxon>
        <taxon>Planctomycetia</taxon>
        <taxon>Pirellulales</taxon>
        <taxon>Pirellulaceae</taxon>
        <taxon>Rubripirellula</taxon>
    </lineage>
</organism>
<protein>
    <submittedName>
        <fullName evidence="6">Chaperone protein DnaK</fullName>
    </submittedName>
</protein>
<dbReference type="GO" id="GO:0005524">
    <property type="term" value="F:ATP binding"/>
    <property type="evidence" value="ECO:0007669"/>
    <property type="project" value="UniProtKB-KW"/>
</dbReference>
<dbReference type="RefSeq" id="WP_146458105.1">
    <property type="nucleotide sequence ID" value="NZ_SJPW01000003.1"/>
</dbReference>
<proteinExistence type="inferred from homology"/>
<dbReference type="PRINTS" id="PR00301">
    <property type="entry name" value="HEATSHOCK70"/>
</dbReference>
<comment type="similarity">
    <text evidence="1 5">Belongs to the heat shock protein 70 family.</text>
</comment>
<dbReference type="EMBL" id="SJPW01000003">
    <property type="protein sequence ID" value="TWU56779.1"/>
    <property type="molecule type" value="Genomic_DNA"/>
</dbReference>
<evidence type="ECO:0000313" key="7">
    <source>
        <dbReference type="Proteomes" id="UP000318288"/>
    </source>
</evidence>
<dbReference type="PANTHER" id="PTHR19375">
    <property type="entry name" value="HEAT SHOCK PROTEIN 70KDA"/>
    <property type="match status" value="1"/>
</dbReference>